<keyword evidence="2" id="KW-0378">Hydrolase</keyword>
<accession>A0A8J3NI10</accession>
<dbReference type="Proteomes" id="UP000601223">
    <property type="component" value="Unassembled WGS sequence"/>
</dbReference>
<evidence type="ECO:0000256" key="2">
    <source>
        <dbReference type="ARBA" id="ARBA00022801"/>
    </source>
</evidence>
<dbReference type="PANTHER" id="PTHR43782">
    <property type="entry name" value="ARGINASE"/>
    <property type="match status" value="1"/>
</dbReference>
<reference evidence="5 6" key="1">
    <citation type="submission" date="2021-01" db="EMBL/GenBank/DDBJ databases">
        <title>Whole genome shotgun sequence of Catellatospora bangladeshensis NBRC 107357.</title>
        <authorList>
            <person name="Komaki H."/>
            <person name="Tamura T."/>
        </authorList>
    </citation>
    <scope>NUCLEOTIDE SEQUENCE [LARGE SCALE GENOMIC DNA]</scope>
    <source>
        <strain evidence="5 6">NBRC 107357</strain>
    </source>
</reference>
<evidence type="ECO:0000256" key="4">
    <source>
        <dbReference type="PROSITE-ProRule" id="PRU00742"/>
    </source>
</evidence>
<dbReference type="GO" id="GO:0005829">
    <property type="term" value="C:cytosol"/>
    <property type="evidence" value="ECO:0007669"/>
    <property type="project" value="TreeGrafter"/>
</dbReference>
<dbReference type="GO" id="GO:0030145">
    <property type="term" value="F:manganese ion binding"/>
    <property type="evidence" value="ECO:0007669"/>
    <property type="project" value="TreeGrafter"/>
</dbReference>
<dbReference type="PANTHER" id="PTHR43782:SF3">
    <property type="entry name" value="ARGINASE"/>
    <property type="match status" value="1"/>
</dbReference>
<dbReference type="InterPro" id="IPR023696">
    <property type="entry name" value="Ureohydrolase_dom_sf"/>
</dbReference>
<protein>
    <recommendedName>
        <fullName evidence="7">Arginase family protein</fullName>
    </recommendedName>
</protein>
<dbReference type="EMBL" id="BONF01000009">
    <property type="protein sequence ID" value="GIF80368.1"/>
    <property type="molecule type" value="Genomic_DNA"/>
</dbReference>
<sequence>MAIILVPYHLDERLPDRDLPLPPHLDVTAVTEDLPGGDVWGRLGSLYTSVSREVARAARTGSVPVVVSGDCTVSLATMAGLQQAGIDPGIVWFDAHGDVQTLETTASGYVGGMPLRIIVGYRPELISQRIGLRPIAEDRAVLVDARDLDPPEADYLSSAAVRRSGVADLTGETLPPGPLVLHLDLDVIDSGELAGLRFPVPGGPTADDVLAAARRVLDTGRVAAIDVACTWHPGGADPTGLRARLLAELTAR</sequence>
<evidence type="ECO:0000313" key="6">
    <source>
        <dbReference type="Proteomes" id="UP000601223"/>
    </source>
</evidence>
<dbReference type="AlphaFoldDB" id="A0A8J3NI10"/>
<dbReference type="SUPFAM" id="SSF52768">
    <property type="entry name" value="Arginase/deacetylase"/>
    <property type="match status" value="1"/>
</dbReference>
<organism evidence="5 6">
    <name type="scientific">Catellatospora bangladeshensis</name>
    <dbReference type="NCBI Taxonomy" id="310355"/>
    <lineage>
        <taxon>Bacteria</taxon>
        <taxon>Bacillati</taxon>
        <taxon>Actinomycetota</taxon>
        <taxon>Actinomycetes</taxon>
        <taxon>Micromonosporales</taxon>
        <taxon>Micromonosporaceae</taxon>
        <taxon>Catellatospora</taxon>
    </lineage>
</organism>
<gene>
    <name evidence="5" type="ORF">Cba03nite_17170</name>
</gene>
<evidence type="ECO:0000256" key="1">
    <source>
        <dbReference type="ARBA" id="ARBA00022723"/>
    </source>
</evidence>
<evidence type="ECO:0000313" key="5">
    <source>
        <dbReference type="EMBL" id="GIF80368.1"/>
    </source>
</evidence>
<comment type="caution">
    <text evidence="5">The sequence shown here is derived from an EMBL/GenBank/DDBJ whole genome shotgun (WGS) entry which is preliminary data.</text>
</comment>
<name>A0A8J3NI10_9ACTN</name>
<dbReference type="Pfam" id="PF00491">
    <property type="entry name" value="Arginase"/>
    <property type="match status" value="1"/>
</dbReference>
<evidence type="ECO:0000256" key="3">
    <source>
        <dbReference type="ARBA" id="ARBA00023211"/>
    </source>
</evidence>
<keyword evidence="6" id="KW-1185">Reference proteome</keyword>
<comment type="similarity">
    <text evidence="4">Belongs to the arginase family.</text>
</comment>
<keyword evidence="1" id="KW-0479">Metal-binding</keyword>
<dbReference type="PRINTS" id="PR00116">
    <property type="entry name" value="ARGINASE"/>
</dbReference>
<keyword evidence="3" id="KW-0464">Manganese</keyword>
<proteinExistence type="inferred from homology"/>
<dbReference type="Gene3D" id="3.40.800.10">
    <property type="entry name" value="Ureohydrolase domain"/>
    <property type="match status" value="1"/>
</dbReference>
<dbReference type="InterPro" id="IPR006035">
    <property type="entry name" value="Ureohydrolase"/>
</dbReference>
<dbReference type="RefSeq" id="WP_203743837.1">
    <property type="nucleotide sequence ID" value="NZ_BONF01000009.1"/>
</dbReference>
<dbReference type="GO" id="GO:0004053">
    <property type="term" value="F:arginase activity"/>
    <property type="evidence" value="ECO:0007669"/>
    <property type="project" value="TreeGrafter"/>
</dbReference>
<evidence type="ECO:0008006" key="7">
    <source>
        <dbReference type="Google" id="ProtNLM"/>
    </source>
</evidence>
<dbReference type="PROSITE" id="PS51409">
    <property type="entry name" value="ARGINASE_2"/>
    <property type="match status" value="1"/>
</dbReference>